<keyword evidence="1" id="KW-0143">Chaperone</keyword>
<dbReference type="EMBL" id="LR796969">
    <property type="protein sequence ID" value="CAB4178649.1"/>
    <property type="molecule type" value="Genomic_DNA"/>
</dbReference>
<sequence length="100" mass="11486">MKLKPLLDKIVVKPDVRVLSKILIVNNKEVENMGTVVAVGPGKKLPNGRREDMPIEVGKRVRFGTMNGDRGEEYLRYHPYIEDGVKYLIMSWADICWIDE</sequence>
<accession>A0A6J5PQ95</accession>
<name>A0A6J5PQ95_9CAUD</name>
<proteinExistence type="predicted"/>
<evidence type="ECO:0000313" key="2">
    <source>
        <dbReference type="EMBL" id="CAB4166543.1"/>
    </source>
</evidence>
<dbReference type="SMART" id="SM00883">
    <property type="entry name" value="Cpn10"/>
    <property type="match status" value="1"/>
</dbReference>
<gene>
    <name evidence="4" type="ORF">UFOVP1019_50</name>
    <name evidence="5" type="ORF">UFOVP1618_24</name>
    <name evidence="2" type="ORF">UFOVP846_36</name>
    <name evidence="3" type="ORF">UFOVP940_52</name>
</gene>
<organism evidence="3">
    <name type="scientific">uncultured Caudovirales phage</name>
    <dbReference type="NCBI Taxonomy" id="2100421"/>
    <lineage>
        <taxon>Viruses</taxon>
        <taxon>Duplodnaviria</taxon>
        <taxon>Heunggongvirae</taxon>
        <taxon>Uroviricota</taxon>
        <taxon>Caudoviricetes</taxon>
        <taxon>Peduoviridae</taxon>
        <taxon>Maltschvirus</taxon>
        <taxon>Maltschvirus maltsch</taxon>
    </lineage>
</organism>
<evidence type="ECO:0000256" key="1">
    <source>
        <dbReference type="ARBA" id="ARBA00023186"/>
    </source>
</evidence>
<dbReference type="EMBL" id="LR796779">
    <property type="protein sequence ID" value="CAB4166543.1"/>
    <property type="molecule type" value="Genomic_DNA"/>
</dbReference>
<dbReference type="CDD" id="cd00320">
    <property type="entry name" value="cpn10"/>
    <property type="match status" value="1"/>
</dbReference>
<evidence type="ECO:0000313" key="3">
    <source>
        <dbReference type="EMBL" id="CAB4173352.1"/>
    </source>
</evidence>
<dbReference type="PRINTS" id="PR00297">
    <property type="entry name" value="CHAPERONIN10"/>
</dbReference>
<dbReference type="Gene3D" id="2.30.33.40">
    <property type="entry name" value="GroES chaperonin"/>
    <property type="match status" value="1"/>
</dbReference>
<dbReference type="EMBL" id="LR797482">
    <property type="protein sequence ID" value="CAB4219477.1"/>
    <property type="molecule type" value="Genomic_DNA"/>
</dbReference>
<dbReference type="EMBL" id="LR796891">
    <property type="protein sequence ID" value="CAB4173352.1"/>
    <property type="molecule type" value="Genomic_DNA"/>
</dbReference>
<evidence type="ECO:0000313" key="5">
    <source>
        <dbReference type="EMBL" id="CAB4219477.1"/>
    </source>
</evidence>
<evidence type="ECO:0000313" key="4">
    <source>
        <dbReference type="EMBL" id="CAB4178649.1"/>
    </source>
</evidence>
<reference evidence="3" key="1">
    <citation type="submission" date="2020-05" db="EMBL/GenBank/DDBJ databases">
        <authorList>
            <person name="Chiriac C."/>
            <person name="Salcher M."/>
            <person name="Ghai R."/>
            <person name="Kavagutti S V."/>
        </authorList>
    </citation>
    <scope>NUCLEOTIDE SEQUENCE</scope>
</reference>
<dbReference type="GO" id="GO:0005524">
    <property type="term" value="F:ATP binding"/>
    <property type="evidence" value="ECO:0007669"/>
    <property type="project" value="InterPro"/>
</dbReference>
<dbReference type="InterPro" id="IPR011032">
    <property type="entry name" value="GroES-like_sf"/>
</dbReference>
<dbReference type="SUPFAM" id="SSF50129">
    <property type="entry name" value="GroES-like"/>
    <property type="match status" value="1"/>
</dbReference>
<dbReference type="GO" id="GO:0044183">
    <property type="term" value="F:protein folding chaperone"/>
    <property type="evidence" value="ECO:0007669"/>
    <property type="project" value="InterPro"/>
</dbReference>
<protein>
    <submittedName>
        <fullName evidence="3">GroS Co-chaperonin GroES (HSP10)</fullName>
    </submittedName>
</protein>
<dbReference type="InterPro" id="IPR020818">
    <property type="entry name" value="Chaperonin_GroES"/>
</dbReference>
<dbReference type="InterPro" id="IPR037124">
    <property type="entry name" value="Chaperonin_GroES_sf"/>
</dbReference>
<dbReference type="Pfam" id="PF00166">
    <property type="entry name" value="Cpn10"/>
    <property type="match status" value="1"/>
</dbReference>